<dbReference type="CDD" id="cd00673">
    <property type="entry name" value="AlaRS_core"/>
    <property type="match status" value="1"/>
</dbReference>
<dbReference type="FunFam" id="3.30.930.10:FF:000004">
    <property type="entry name" value="Alanine--tRNA ligase"/>
    <property type="match status" value="1"/>
</dbReference>
<comment type="cofactor">
    <cofactor evidence="9">
        <name>Zn(2+)</name>
        <dbReference type="ChEBI" id="CHEBI:29105"/>
    </cofactor>
    <text evidence="9">Binds 1 zinc ion per subunit.</text>
</comment>
<evidence type="ECO:0000256" key="5">
    <source>
        <dbReference type="ARBA" id="ARBA00022840"/>
    </source>
</evidence>
<dbReference type="AlphaFoldDB" id="A0A9Q9BZH5"/>
<dbReference type="InterPro" id="IPR012947">
    <property type="entry name" value="tRNA_SAD"/>
</dbReference>
<comment type="catalytic activity">
    <reaction evidence="9">
        <text>tRNA(Ala) + L-alanine + ATP = L-alanyl-tRNA(Ala) + AMP + diphosphate</text>
        <dbReference type="Rhea" id="RHEA:12540"/>
        <dbReference type="Rhea" id="RHEA-COMP:9657"/>
        <dbReference type="Rhea" id="RHEA-COMP:9923"/>
        <dbReference type="ChEBI" id="CHEBI:30616"/>
        <dbReference type="ChEBI" id="CHEBI:33019"/>
        <dbReference type="ChEBI" id="CHEBI:57972"/>
        <dbReference type="ChEBI" id="CHEBI:78442"/>
        <dbReference type="ChEBI" id="CHEBI:78497"/>
        <dbReference type="ChEBI" id="CHEBI:456215"/>
        <dbReference type="EC" id="6.1.1.7"/>
    </reaction>
</comment>
<feature type="binding site" evidence="9">
    <location>
        <position position="684"/>
    </location>
    <ligand>
        <name>Zn(2+)</name>
        <dbReference type="ChEBI" id="CHEBI:29105"/>
    </ligand>
</feature>
<keyword evidence="7 9" id="KW-0648">Protein biosynthesis</keyword>
<keyword evidence="6 9" id="KW-0694">RNA-binding</keyword>
<evidence type="ECO:0000256" key="3">
    <source>
        <dbReference type="ARBA" id="ARBA00022598"/>
    </source>
</evidence>
<comment type="similarity">
    <text evidence="1 9">Belongs to the class-II aminoacyl-tRNA synthetase family.</text>
</comment>
<comment type="domain">
    <text evidence="9">Consists of three domains; the N-terminal catalytic domain, the editing domain and the C-terminal C-Ala domain. The editing domain removes incorrectly charged amino acids, while the C-Ala domain, along with tRNA(Ala), serves as a bridge to cooperatively bring together the editing and aminoacylation centers thus stimulating deacylation of misacylated tRNAs.</text>
</comment>
<dbReference type="Proteomes" id="UP001059822">
    <property type="component" value="Chromosome"/>
</dbReference>
<evidence type="ECO:0000256" key="8">
    <source>
        <dbReference type="ARBA" id="ARBA00023146"/>
    </source>
</evidence>
<dbReference type="InterPro" id="IPR050058">
    <property type="entry name" value="Ala-tRNA_ligase"/>
</dbReference>
<dbReference type="GO" id="GO:0005829">
    <property type="term" value="C:cytosol"/>
    <property type="evidence" value="ECO:0007669"/>
    <property type="project" value="TreeGrafter"/>
</dbReference>
<dbReference type="PANTHER" id="PTHR11777:SF9">
    <property type="entry name" value="ALANINE--TRNA LIGASE, CYTOPLASMIC"/>
    <property type="match status" value="1"/>
</dbReference>
<feature type="binding site" evidence="9">
    <location>
        <position position="582"/>
    </location>
    <ligand>
        <name>Zn(2+)</name>
        <dbReference type="ChEBI" id="CHEBI:29105"/>
    </ligand>
</feature>
<protein>
    <recommendedName>
        <fullName evidence="9">Alanine--tRNA ligase</fullName>
        <ecNumber evidence="9">6.1.1.7</ecNumber>
    </recommendedName>
    <alternativeName>
        <fullName evidence="9">Alanyl-tRNA synthetase</fullName>
        <shortName evidence="9">AlaRS</shortName>
    </alternativeName>
</protein>
<dbReference type="InterPro" id="IPR018165">
    <property type="entry name" value="Ala-tRNA-synth_IIc_core"/>
</dbReference>
<name>A0A9Q9BZH5_9RICK</name>
<dbReference type="InterPro" id="IPR023033">
    <property type="entry name" value="Ala_tRNA_ligase_euk/bac"/>
</dbReference>
<dbReference type="HAMAP" id="MF_00036_B">
    <property type="entry name" value="Ala_tRNA_synth_B"/>
    <property type="match status" value="1"/>
</dbReference>
<dbReference type="FunFam" id="3.30.980.10:FF:000004">
    <property type="entry name" value="Alanine--tRNA ligase, cytoplasmic"/>
    <property type="match status" value="1"/>
</dbReference>
<comment type="function">
    <text evidence="9">Catalyzes the attachment of alanine to tRNA(Ala) in a two-step reaction: alanine is first activated by ATP to form Ala-AMP and then transferred to the acceptor end of tRNA(Ala). Also edits incorrectly charged Ser-tRNA(Ala) and Gly-tRNA(Ala) via its editing domain.</text>
</comment>
<keyword evidence="5 9" id="KW-0067">ATP-binding</keyword>
<keyword evidence="9" id="KW-0479">Metal-binding</keyword>
<comment type="subcellular location">
    <subcellularLocation>
        <location evidence="9">Cytoplasm</location>
    </subcellularLocation>
</comment>
<sequence>MHNNSISSIRKAFIDFFAKHDHKIFSSSSLVIKDDPSLLFTNAGMVPFKHMFTSIQDLDVNMIASSQKCLRVGGKHNDFENVGHTNRHHTFFEMLGNFSFGSYFKDRAIELAWKFITQELCLRKDRLYFTVYHNDHEAFECWKKVSGCSDDRIIKISTDDNFWSMGSIGPCGPCSEIFYDYGDDVKGGLPGTYNEGEGRFTEIWNLVFMQYDRHDNGDLHVLPRKCIDTGMGLERITAVMQGVQDNYDIDMFKTLIQASQEHSQNFTNQLAHRVIADHVRSAAFLISEGITPGNDGRSYVLRRIIRRAARYAYNLGCRDALMYKVVPAILDKNSTSYMGDAYPELVRAQDLIISMLKLEEEGFLETLQKGLLLLTKEMSFLLPGDVLSGDIAFKLYDTYGFPLDITLDIVKEKGLKFDQKGFDYNMQAQKNRSRAHWTNSDSKSINSVWFELFNTYKETKFVGYESTSYNASVLAIVYGNSVIESMHENKEIDVLLNVTPFYAEAGGQQGDRGFLNVISRNGSDLNNKHNVIEVLDTKKVLNSLHVHRCIIRNGLLSIGDIVCAEVDKKRRQELQSNHSVTHLLHYVLKLVIDKCIVQKGSLITAEKLRFDFNYSSPLTYEQINLVEDQVNNLIRKNYSTAITFSTFDDASEKGVIALFGEKYDNDNVRIVHIGDSKELCCGTHVQYTGEIGLFKIVSESSVAFGIRRIEAVTGQIAINYLREKEKTLCKISDYLRIPANQVIDQIEKFYQEKQQTIKTLYKVYYQMIEQKLNILSVGDNKLYYAVFKDIPIDIIKKFIFSIKSQNSIVVLSTKVNNKALFIISVSENLKVSALHFLKVLNIFNGKGGGNEYLLQVNIDVNYTEEAMLIIKDEVKKIFSDTGNYL</sequence>
<dbReference type="GO" id="GO:0000049">
    <property type="term" value="F:tRNA binding"/>
    <property type="evidence" value="ECO:0007669"/>
    <property type="project" value="UniProtKB-KW"/>
</dbReference>
<keyword evidence="8 9" id="KW-0030">Aminoacyl-tRNA synthetase</keyword>
<dbReference type="EC" id="6.1.1.7" evidence="9"/>
<dbReference type="GO" id="GO:0006419">
    <property type="term" value="P:alanyl-tRNA aminoacylation"/>
    <property type="evidence" value="ECO:0007669"/>
    <property type="project" value="UniProtKB-UniRule"/>
</dbReference>
<dbReference type="NCBIfam" id="TIGR00344">
    <property type="entry name" value="alaS"/>
    <property type="match status" value="1"/>
</dbReference>
<dbReference type="Pfam" id="PF01411">
    <property type="entry name" value="tRNA-synt_2c"/>
    <property type="match status" value="1"/>
</dbReference>
<dbReference type="EMBL" id="CP089286">
    <property type="protein sequence ID" value="UTO55124.1"/>
    <property type="molecule type" value="Genomic_DNA"/>
</dbReference>
<dbReference type="GO" id="GO:0004813">
    <property type="term" value="F:alanine-tRNA ligase activity"/>
    <property type="evidence" value="ECO:0007669"/>
    <property type="project" value="UniProtKB-UniRule"/>
</dbReference>
<dbReference type="Pfam" id="PF07973">
    <property type="entry name" value="tRNA_SAD"/>
    <property type="match status" value="1"/>
</dbReference>
<evidence type="ECO:0000313" key="11">
    <source>
        <dbReference type="EMBL" id="UTO55124.1"/>
    </source>
</evidence>
<proteinExistence type="inferred from homology"/>
<keyword evidence="3 9" id="KW-0436">Ligase</keyword>
<evidence type="ECO:0000256" key="7">
    <source>
        <dbReference type="ARBA" id="ARBA00022917"/>
    </source>
</evidence>
<feature type="binding site" evidence="9">
    <location>
        <position position="680"/>
    </location>
    <ligand>
        <name>Zn(2+)</name>
        <dbReference type="ChEBI" id="CHEBI:29105"/>
    </ligand>
</feature>
<reference evidence="11" key="1">
    <citation type="journal article" date="2022" name="Microorganisms">
        <title>Assembly and Comparison of Ca. Neoehrlichia mikurensis Genomes.</title>
        <authorList>
            <person name="Azagi T."/>
            <person name="Dirks R.P."/>
            <person name="Yebra-Pimentel E.S."/>
            <person name="Schaap P.J."/>
            <person name="Koehorst J.J."/>
            <person name="Esser H.J."/>
            <person name="Sprong H."/>
        </authorList>
    </citation>
    <scope>NUCLEOTIDE SEQUENCE</scope>
    <source>
        <strain evidence="11">18-2837</strain>
    </source>
</reference>
<evidence type="ECO:0000256" key="1">
    <source>
        <dbReference type="ARBA" id="ARBA00008226"/>
    </source>
</evidence>
<evidence type="ECO:0000256" key="6">
    <source>
        <dbReference type="ARBA" id="ARBA00022884"/>
    </source>
</evidence>
<accession>A0A9Q9BZH5</accession>
<keyword evidence="9" id="KW-0963">Cytoplasm</keyword>
<keyword evidence="9" id="KW-0862">Zinc</keyword>
<feature type="domain" description="Alanyl-transfer RNA synthetases family profile" evidence="10">
    <location>
        <begin position="4"/>
        <end position="723"/>
    </location>
</feature>
<dbReference type="PROSITE" id="PS50860">
    <property type="entry name" value="AA_TRNA_LIGASE_II_ALA"/>
    <property type="match status" value="1"/>
</dbReference>
<evidence type="ECO:0000259" key="10">
    <source>
        <dbReference type="PROSITE" id="PS50860"/>
    </source>
</evidence>
<dbReference type="GO" id="GO:0005524">
    <property type="term" value="F:ATP binding"/>
    <property type="evidence" value="ECO:0007669"/>
    <property type="project" value="UniProtKB-UniRule"/>
</dbReference>
<evidence type="ECO:0000313" key="12">
    <source>
        <dbReference type="Proteomes" id="UP001059822"/>
    </source>
</evidence>
<dbReference type="SMART" id="SM00863">
    <property type="entry name" value="tRNA_SAD"/>
    <property type="match status" value="1"/>
</dbReference>
<keyword evidence="4 9" id="KW-0547">Nucleotide-binding</keyword>
<organism evidence="11 12">
    <name type="scientific">Neoehrlichia mikurensis</name>
    <dbReference type="NCBI Taxonomy" id="89586"/>
    <lineage>
        <taxon>Bacteria</taxon>
        <taxon>Pseudomonadati</taxon>
        <taxon>Pseudomonadota</taxon>
        <taxon>Alphaproteobacteria</taxon>
        <taxon>Rickettsiales</taxon>
        <taxon>Anaplasmataceae</taxon>
        <taxon>Candidatus Neoehrlichia</taxon>
    </lineage>
</organism>
<evidence type="ECO:0000256" key="9">
    <source>
        <dbReference type="HAMAP-Rule" id="MF_00036"/>
    </source>
</evidence>
<feature type="binding site" evidence="9">
    <location>
        <position position="578"/>
    </location>
    <ligand>
        <name>Zn(2+)</name>
        <dbReference type="ChEBI" id="CHEBI:29105"/>
    </ligand>
</feature>
<dbReference type="GO" id="GO:0008270">
    <property type="term" value="F:zinc ion binding"/>
    <property type="evidence" value="ECO:0007669"/>
    <property type="project" value="UniProtKB-UniRule"/>
</dbReference>
<dbReference type="PANTHER" id="PTHR11777">
    <property type="entry name" value="ALANYL-TRNA SYNTHETASE"/>
    <property type="match status" value="1"/>
</dbReference>
<dbReference type="GO" id="GO:0002161">
    <property type="term" value="F:aminoacyl-tRNA deacylase activity"/>
    <property type="evidence" value="ECO:0007669"/>
    <property type="project" value="TreeGrafter"/>
</dbReference>
<evidence type="ECO:0000256" key="2">
    <source>
        <dbReference type="ARBA" id="ARBA00022555"/>
    </source>
</evidence>
<evidence type="ECO:0000256" key="4">
    <source>
        <dbReference type="ARBA" id="ARBA00022741"/>
    </source>
</evidence>
<keyword evidence="2 9" id="KW-0820">tRNA-binding</keyword>
<gene>
    <name evidence="9 11" type="primary">alaS</name>
    <name evidence="11" type="ORF">LUA82_02855</name>
</gene>
<dbReference type="InterPro" id="IPR002318">
    <property type="entry name" value="Ala-tRNA-lgiase_IIc"/>
</dbReference>
<dbReference type="InterPro" id="IPR018164">
    <property type="entry name" value="Ala-tRNA-synth_IIc_N"/>
</dbReference>